<evidence type="ECO:0000313" key="5">
    <source>
        <dbReference type="EMBL" id="TCL76463.1"/>
    </source>
</evidence>
<dbReference type="InterPro" id="IPR000843">
    <property type="entry name" value="HTH_LacI"/>
</dbReference>
<evidence type="ECO:0000256" key="3">
    <source>
        <dbReference type="ARBA" id="ARBA00023163"/>
    </source>
</evidence>
<evidence type="ECO:0000259" key="4">
    <source>
        <dbReference type="PROSITE" id="PS50932"/>
    </source>
</evidence>
<keyword evidence="3" id="KW-0804">Transcription</keyword>
<gene>
    <name evidence="5" type="ORF">EDC14_1002222</name>
</gene>
<name>A0A4R1SAC5_HYDET</name>
<dbReference type="SUPFAM" id="SSF53822">
    <property type="entry name" value="Periplasmic binding protein-like I"/>
    <property type="match status" value="1"/>
</dbReference>
<dbReference type="RefSeq" id="WP_132012642.1">
    <property type="nucleotide sequence ID" value="NZ_SLUN01000002.1"/>
</dbReference>
<dbReference type="PRINTS" id="PR00036">
    <property type="entry name" value="HTHLACI"/>
</dbReference>
<keyword evidence="2" id="KW-0238">DNA-binding</keyword>
<dbReference type="PANTHER" id="PTHR30146">
    <property type="entry name" value="LACI-RELATED TRANSCRIPTIONAL REPRESSOR"/>
    <property type="match status" value="1"/>
</dbReference>
<accession>A0A4R1SAC5</accession>
<dbReference type="PROSITE" id="PS50932">
    <property type="entry name" value="HTH_LACI_2"/>
    <property type="match status" value="1"/>
</dbReference>
<feature type="domain" description="HTH lacI-type" evidence="4">
    <location>
        <begin position="4"/>
        <end position="58"/>
    </location>
</feature>
<evidence type="ECO:0000256" key="2">
    <source>
        <dbReference type="ARBA" id="ARBA00023125"/>
    </source>
</evidence>
<dbReference type="InterPro" id="IPR028082">
    <property type="entry name" value="Peripla_BP_I"/>
</dbReference>
<reference evidence="5 6" key="1">
    <citation type="submission" date="2019-03" db="EMBL/GenBank/DDBJ databases">
        <title>Genomic Encyclopedia of Type Strains, Phase IV (KMG-IV): sequencing the most valuable type-strain genomes for metagenomic binning, comparative biology and taxonomic classification.</title>
        <authorList>
            <person name="Goeker M."/>
        </authorList>
    </citation>
    <scope>NUCLEOTIDE SEQUENCE [LARGE SCALE GENOMIC DNA]</scope>
    <source>
        <strain evidence="5 6">LX-B</strain>
    </source>
</reference>
<dbReference type="OrthoDB" id="9789891at2"/>
<dbReference type="GO" id="GO:0000976">
    <property type="term" value="F:transcription cis-regulatory region binding"/>
    <property type="evidence" value="ECO:0007669"/>
    <property type="project" value="TreeGrafter"/>
</dbReference>
<dbReference type="CDD" id="cd06267">
    <property type="entry name" value="PBP1_LacI_sugar_binding-like"/>
    <property type="match status" value="1"/>
</dbReference>
<dbReference type="CDD" id="cd01392">
    <property type="entry name" value="HTH_LacI"/>
    <property type="match status" value="1"/>
</dbReference>
<dbReference type="Gene3D" id="1.10.260.40">
    <property type="entry name" value="lambda repressor-like DNA-binding domains"/>
    <property type="match status" value="1"/>
</dbReference>
<dbReference type="Proteomes" id="UP000295008">
    <property type="component" value="Unassembled WGS sequence"/>
</dbReference>
<dbReference type="Gene3D" id="3.40.50.2300">
    <property type="match status" value="2"/>
</dbReference>
<dbReference type="SUPFAM" id="SSF47413">
    <property type="entry name" value="lambda repressor-like DNA-binding domains"/>
    <property type="match status" value="1"/>
</dbReference>
<keyword evidence="1" id="KW-0805">Transcription regulation</keyword>
<dbReference type="EMBL" id="SLUN01000002">
    <property type="protein sequence ID" value="TCL76463.1"/>
    <property type="molecule type" value="Genomic_DNA"/>
</dbReference>
<dbReference type="Pfam" id="PF00532">
    <property type="entry name" value="Peripla_BP_1"/>
    <property type="match status" value="1"/>
</dbReference>
<protein>
    <submittedName>
        <fullName evidence="5">LacI family transcriptional regulator</fullName>
    </submittedName>
</protein>
<comment type="caution">
    <text evidence="5">The sequence shown here is derived from an EMBL/GenBank/DDBJ whole genome shotgun (WGS) entry which is preliminary data.</text>
</comment>
<evidence type="ECO:0000256" key="1">
    <source>
        <dbReference type="ARBA" id="ARBA00023015"/>
    </source>
</evidence>
<dbReference type="PANTHER" id="PTHR30146:SF109">
    <property type="entry name" value="HTH-TYPE TRANSCRIPTIONAL REGULATOR GALS"/>
    <property type="match status" value="1"/>
</dbReference>
<proteinExistence type="predicted"/>
<dbReference type="InterPro" id="IPR001761">
    <property type="entry name" value="Peripla_BP/Lac1_sug-bd_dom"/>
</dbReference>
<dbReference type="PROSITE" id="PS00356">
    <property type="entry name" value="HTH_LACI_1"/>
    <property type="match status" value="1"/>
</dbReference>
<organism evidence="5 6">
    <name type="scientific">Hydrogenispora ethanolica</name>
    <dbReference type="NCBI Taxonomy" id="1082276"/>
    <lineage>
        <taxon>Bacteria</taxon>
        <taxon>Bacillati</taxon>
        <taxon>Bacillota</taxon>
        <taxon>Hydrogenispora</taxon>
    </lineage>
</organism>
<dbReference type="Pfam" id="PF00356">
    <property type="entry name" value="LacI"/>
    <property type="match status" value="1"/>
</dbReference>
<dbReference type="SMART" id="SM00354">
    <property type="entry name" value="HTH_LACI"/>
    <property type="match status" value="1"/>
</dbReference>
<keyword evidence="6" id="KW-1185">Reference proteome</keyword>
<dbReference type="GO" id="GO:0003700">
    <property type="term" value="F:DNA-binding transcription factor activity"/>
    <property type="evidence" value="ECO:0007669"/>
    <property type="project" value="TreeGrafter"/>
</dbReference>
<dbReference type="AlphaFoldDB" id="A0A4R1SAC5"/>
<dbReference type="InterPro" id="IPR010982">
    <property type="entry name" value="Lambda_DNA-bd_dom_sf"/>
</dbReference>
<evidence type="ECO:0000313" key="6">
    <source>
        <dbReference type="Proteomes" id="UP000295008"/>
    </source>
</evidence>
<sequence length="338" mass="37822">MTKVTIKEVARKANVSTSTVSRVLNNNYPVSEEVRDEVLRCMKELNYQPNGIARSLKNSKTQMIGFVVADIANPYFMQIAKAMESVISNENHSLVFCSSDGIPQKERKLLELLNEKRVEAMVIASSDPDGLYIKQLVDQGMPVVLIDRKLKGVDTDVVVEDNFNAAYQLTEYLIKSGHRKIAIINVALSISVGLERFDGFKEAMKHNDLPVEERYVFKGGFTRMEAYHAAKRLIVENQNHLPTAIFCANNIMAEGAVIAVREFGMKIPDDISIVSFGTVDLLELIEPKLTIASQNPYAIGRKAGQIILDRVNHDGNARDFKEYVITSDIIIRDSVQTL</sequence>